<proteinExistence type="predicted"/>
<organism evidence="1">
    <name type="scientific">Ixodes ricinus</name>
    <name type="common">Common tick</name>
    <name type="synonym">Acarus ricinus</name>
    <dbReference type="NCBI Taxonomy" id="34613"/>
    <lineage>
        <taxon>Eukaryota</taxon>
        <taxon>Metazoa</taxon>
        <taxon>Ecdysozoa</taxon>
        <taxon>Arthropoda</taxon>
        <taxon>Chelicerata</taxon>
        <taxon>Arachnida</taxon>
        <taxon>Acari</taxon>
        <taxon>Parasitiformes</taxon>
        <taxon>Ixodida</taxon>
        <taxon>Ixodoidea</taxon>
        <taxon>Ixodidae</taxon>
        <taxon>Ixodinae</taxon>
        <taxon>Ixodes</taxon>
    </lineage>
</organism>
<dbReference type="EMBL" id="GEGO01002766">
    <property type="protein sequence ID" value="JAR92638.1"/>
    <property type="molecule type" value="Transcribed_RNA"/>
</dbReference>
<protein>
    <submittedName>
        <fullName evidence="1">Putative secreted protein</fullName>
    </submittedName>
</protein>
<evidence type="ECO:0000313" key="1">
    <source>
        <dbReference type="EMBL" id="JAR92638.1"/>
    </source>
</evidence>
<accession>A0A147BPC6</accession>
<dbReference type="AlphaFoldDB" id="A0A147BPC6"/>
<sequence>MPNWAKMVRSLLMTTGAASVRRMFTTGYFEWSSMRTIAYLASGNGSAKSRDNSLQGHSGSLDAGSGLRWCSGVVAWQAMQLFTILSTSLSIPGNQTLLRSSCFVLTIPWCPLCARWTALCCRLVGITIRVPRRIGPSLDTLSSLITRENGRRSSSFQAFLSSCGSCKALVTLVSWGSALVSFKTFSKVMAYGKLCCIMQAT</sequence>
<name>A0A147BPC6_IXORI</name>
<reference evidence="1" key="1">
    <citation type="journal article" date="2018" name="PLoS Negl. Trop. Dis.">
        <title>Sialome diversity of ticks revealed by RNAseq of single tick salivary glands.</title>
        <authorList>
            <person name="Perner J."/>
            <person name="Kropackova S."/>
            <person name="Kopacek P."/>
            <person name="Ribeiro J.M."/>
        </authorList>
    </citation>
    <scope>NUCLEOTIDE SEQUENCE</scope>
    <source>
        <strain evidence="1">Siblings of single egg batch collected in Ceske Budejovice</strain>
        <tissue evidence="1">Salivary glands</tissue>
    </source>
</reference>